<dbReference type="AlphaFoldDB" id="A0A166TUY9"/>
<organism evidence="2 3">
    <name type="scientific">Athelia psychrophila</name>
    <dbReference type="NCBI Taxonomy" id="1759441"/>
    <lineage>
        <taxon>Eukaryota</taxon>
        <taxon>Fungi</taxon>
        <taxon>Dikarya</taxon>
        <taxon>Basidiomycota</taxon>
        <taxon>Agaricomycotina</taxon>
        <taxon>Agaricomycetes</taxon>
        <taxon>Agaricomycetidae</taxon>
        <taxon>Atheliales</taxon>
        <taxon>Atheliaceae</taxon>
        <taxon>Athelia</taxon>
    </lineage>
</organism>
<evidence type="ECO:0000313" key="3">
    <source>
        <dbReference type="Proteomes" id="UP000076532"/>
    </source>
</evidence>
<accession>A0A166TUY9</accession>
<gene>
    <name evidence="2" type="ORF">FIBSPDRAFT_926111</name>
</gene>
<keyword evidence="1" id="KW-0812">Transmembrane</keyword>
<reference evidence="2 3" key="1">
    <citation type="journal article" date="2016" name="Mol. Biol. Evol.">
        <title>Comparative Genomics of Early-Diverging Mushroom-Forming Fungi Provides Insights into the Origins of Lignocellulose Decay Capabilities.</title>
        <authorList>
            <person name="Nagy L.G."/>
            <person name="Riley R."/>
            <person name="Tritt A."/>
            <person name="Adam C."/>
            <person name="Daum C."/>
            <person name="Floudas D."/>
            <person name="Sun H."/>
            <person name="Yadav J.S."/>
            <person name="Pangilinan J."/>
            <person name="Larsson K.H."/>
            <person name="Matsuura K."/>
            <person name="Barry K."/>
            <person name="Labutti K."/>
            <person name="Kuo R."/>
            <person name="Ohm R.A."/>
            <person name="Bhattacharya S.S."/>
            <person name="Shirouzu T."/>
            <person name="Yoshinaga Y."/>
            <person name="Martin F.M."/>
            <person name="Grigoriev I.V."/>
            <person name="Hibbett D.S."/>
        </authorList>
    </citation>
    <scope>NUCLEOTIDE SEQUENCE [LARGE SCALE GENOMIC DNA]</scope>
    <source>
        <strain evidence="2 3">CBS 109695</strain>
    </source>
</reference>
<sequence>MHHEPPLNSIFPRRFSSSSCLESQSEAALEVRVPVSSTRPSSDLNPYAVDIRDIAPVLLDAILSKIESAGSAEEVAKNGHLMKMYKQRAVISTMIAVLIIVVLVILYVKLWWYR</sequence>
<feature type="transmembrane region" description="Helical" evidence="1">
    <location>
        <begin position="89"/>
        <end position="112"/>
    </location>
</feature>
<keyword evidence="1" id="KW-1133">Transmembrane helix</keyword>
<keyword evidence="1" id="KW-0472">Membrane</keyword>
<name>A0A166TUY9_9AGAM</name>
<evidence type="ECO:0000256" key="1">
    <source>
        <dbReference type="SAM" id="Phobius"/>
    </source>
</evidence>
<dbReference type="OrthoDB" id="3268246at2759"/>
<dbReference type="Proteomes" id="UP000076532">
    <property type="component" value="Unassembled WGS sequence"/>
</dbReference>
<proteinExistence type="predicted"/>
<protein>
    <submittedName>
        <fullName evidence="2">Uncharacterized protein</fullName>
    </submittedName>
</protein>
<dbReference type="EMBL" id="KV417491">
    <property type="protein sequence ID" value="KZP31016.1"/>
    <property type="molecule type" value="Genomic_DNA"/>
</dbReference>
<keyword evidence="3" id="KW-1185">Reference proteome</keyword>
<evidence type="ECO:0000313" key="2">
    <source>
        <dbReference type="EMBL" id="KZP31016.1"/>
    </source>
</evidence>